<evidence type="ECO:0000256" key="5">
    <source>
        <dbReference type="ARBA" id="ARBA00022723"/>
    </source>
</evidence>
<dbReference type="CDD" id="cd02811">
    <property type="entry name" value="IDI-2_FMN"/>
    <property type="match status" value="1"/>
</dbReference>
<sequence>MRYTQRLKRQLTPRNQQKNYASTPSPHEGSPLADLNSSLGMSDAVGATSERKTAHIRICLEEEVNGDGISSGFERYRFTHLALPELDFDEINLDTHFMGKEMRTPLLISSMTGGSQVAARINERLAEAAERRGWAMGVGSIRAAVEKSELASTFAVRSWAPTIPIIANLGAVQLNYGFGVEDCQRAVDIAEADMLVLHLNGLQEVFQPEGNTSFGGLLQRIEQLCRELPIPVGIKEVGWGIDASVAKSLQEVGVTFVDVAGAGGTSWSQVEKFRSKDGVRRAAAEAFADWGNPTTECIRDIRQALPDMPLIGSGGLHTGVDAAKAIALGADLAGFGRALLAPAVESENKLDHLLEQVEFELRTAMFGIGAININALQATKRLVQK</sequence>
<dbReference type="InterPro" id="IPR013785">
    <property type="entry name" value="Aldolase_TIM"/>
</dbReference>
<evidence type="ECO:0000256" key="1">
    <source>
        <dbReference type="ARBA" id="ARBA00001917"/>
    </source>
</evidence>
<dbReference type="PANTHER" id="PTHR43665">
    <property type="entry name" value="ISOPENTENYL-DIPHOSPHATE DELTA-ISOMERASE"/>
    <property type="match status" value="1"/>
</dbReference>
<evidence type="ECO:0000256" key="10">
    <source>
        <dbReference type="ARBA" id="ARBA00025810"/>
    </source>
</evidence>
<dbReference type="EMBL" id="JAGGLD010000005">
    <property type="protein sequence ID" value="MBP2001844.1"/>
    <property type="molecule type" value="Genomic_DNA"/>
</dbReference>
<keyword evidence="4 11" id="KW-0288">FMN</keyword>
<feature type="domain" description="FMN-dependent dehydrogenase" evidence="13">
    <location>
        <begin position="54"/>
        <end position="141"/>
    </location>
</feature>
<dbReference type="InterPro" id="IPR000262">
    <property type="entry name" value="FMN-dep_DH"/>
</dbReference>
<comment type="function">
    <text evidence="11">Involved in the biosynthesis of isoprenoids. Catalyzes the 1,3-allylic rearrangement of the homoallylic substrate isopentenyl (IPP) to its allylic isomer, dimethylallyl diphosphate (DMAPP).</text>
</comment>
<proteinExistence type="inferred from homology"/>
<keyword evidence="7 11" id="KW-0521">NADP</keyword>
<feature type="binding site" evidence="11">
    <location>
        <position position="203"/>
    </location>
    <ligand>
        <name>substrate</name>
    </ligand>
</feature>
<keyword evidence="8 11" id="KW-0414">Isoprene biosynthesis</keyword>
<feature type="domain" description="FMN-dependent dehydrogenase" evidence="13">
    <location>
        <begin position="219"/>
        <end position="378"/>
    </location>
</feature>
<evidence type="ECO:0000313" key="15">
    <source>
        <dbReference type="Proteomes" id="UP001519288"/>
    </source>
</evidence>
<evidence type="ECO:0000256" key="3">
    <source>
        <dbReference type="ARBA" id="ARBA00022630"/>
    </source>
</evidence>
<name>A0ABS4JJG0_9BACL</name>
<dbReference type="Pfam" id="PF01070">
    <property type="entry name" value="FMN_dh"/>
    <property type="match status" value="2"/>
</dbReference>
<feature type="compositionally biased region" description="Polar residues" evidence="12">
    <location>
        <begin position="12"/>
        <end position="25"/>
    </location>
</feature>
<dbReference type="EC" id="5.3.3.2" evidence="11"/>
<evidence type="ECO:0000256" key="7">
    <source>
        <dbReference type="ARBA" id="ARBA00022857"/>
    </source>
</evidence>
<comment type="subunit">
    <text evidence="10 11">Homooctamer. Dimer of tetramers.</text>
</comment>
<dbReference type="PIRSF" id="PIRSF003314">
    <property type="entry name" value="IPP_isomerase"/>
    <property type="match status" value="1"/>
</dbReference>
<comment type="cofactor">
    <cofactor evidence="1 11">
        <name>FMN</name>
        <dbReference type="ChEBI" id="CHEBI:58210"/>
    </cofactor>
</comment>
<evidence type="ECO:0000256" key="2">
    <source>
        <dbReference type="ARBA" id="ARBA00022490"/>
    </source>
</evidence>
<evidence type="ECO:0000259" key="13">
    <source>
        <dbReference type="Pfam" id="PF01070"/>
    </source>
</evidence>
<feature type="binding site" evidence="11">
    <location>
        <position position="235"/>
    </location>
    <ligand>
        <name>FMN</name>
        <dbReference type="ChEBI" id="CHEBI:58210"/>
    </ligand>
</feature>
<feature type="binding site" evidence="11">
    <location>
        <position position="140"/>
    </location>
    <ligand>
        <name>FMN</name>
        <dbReference type="ChEBI" id="CHEBI:58210"/>
    </ligand>
</feature>
<evidence type="ECO:0000256" key="11">
    <source>
        <dbReference type="HAMAP-Rule" id="MF_00354"/>
    </source>
</evidence>
<dbReference type="PANTHER" id="PTHR43665:SF1">
    <property type="entry name" value="ISOPENTENYL-DIPHOSPHATE DELTA-ISOMERASE"/>
    <property type="match status" value="1"/>
</dbReference>
<dbReference type="SUPFAM" id="SSF51395">
    <property type="entry name" value="FMN-linked oxidoreductases"/>
    <property type="match status" value="1"/>
</dbReference>
<comment type="catalytic activity">
    <reaction evidence="11">
        <text>isopentenyl diphosphate = dimethylallyl diphosphate</text>
        <dbReference type="Rhea" id="RHEA:23284"/>
        <dbReference type="ChEBI" id="CHEBI:57623"/>
        <dbReference type="ChEBI" id="CHEBI:128769"/>
        <dbReference type="EC" id="5.3.3.2"/>
    </reaction>
</comment>
<comment type="similarity">
    <text evidence="11">Belongs to the IPP isomerase type 2 family.</text>
</comment>
<evidence type="ECO:0000256" key="6">
    <source>
        <dbReference type="ARBA" id="ARBA00022842"/>
    </source>
</evidence>
<keyword evidence="2 11" id="KW-0963">Cytoplasm</keyword>
<organism evidence="14 15">
    <name type="scientific">Paenibacillus shirakamiensis</name>
    <dbReference type="NCBI Taxonomy" id="1265935"/>
    <lineage>
        <taxon>Bacteria</taxon>
        <taxon>Bacillati</taxon>
        <taxon>Bacillota</taxon>
        <taxon>Bacilli</taxon>
        <taxon>Bacillales</taxon>
        <taxon>Paenibacillaceae</taxon>
        <taxon>Paenibacillus</taxon>
    </lineage>
</organism>
<dbReference type="GO" id="GO:0004452">
    <property type="term" value="F:isopentenyl-diphosphate delta-isomerase activity"/>
    <property type="evidence" value="ECO:0007669"/>
    <property type="project" value="UniProtKB-EC"/>
</dbReference>
<evidence type="ECO:0000256" key="8">
    <source>
        <dbReference type="ARBA" id="ARBA00023229"/>
    </source>
</evidence>
<comment type="subcellular location">
    <subcellularLocation>
        <location evidence="11">Cytoplasm</location>
    </subcellularLocation>
</comment>
<feature type="binding site" evidence="11">
    <location>
        <begin position="51"/>
        <end position="52"/>
    </location>
    <ligand>
        <name>substrate</name>
    </ligand>
</feature>
<feature type="binding site" evidence="11">
    <location>
        <position position="265"/>
    </location>
    <ligand>
        <name>FMN</name>
        <dbReference type="ChEBI" id="CHEBI:58210"/>
    </ligand>
</feature>
<protein>
    <recommendedName>
        <fullName evidence="11">Isopentenyl-diphosphate delta-isomerase</fullName>
        <shortName evidence="11">IPP isomerase</shortName>
        <ecNumber evidence="11">5.3.3.2</ecNumber>
    </recommendedName>
    <alternativeName>
        <fullName evidence="11">Isopentenyl diphosphate:dimethylallyl diphosphate isomerase</fullName>
    </alternativeName>
    <alternativeName>
        <fullName evidence="11">Isopentenyl pyrophosphate isomerase</fullName>
    </alternativeName>
    <alternativeName>
        <fullName evidence="11">Type 2 isopentenyl diphosphate isomerase</fullName>
        <shortName evidence="11">IDI-2</shortName>
    </alternativeName>
</protein>
<feature type="binding site" evidence="11">
    <location>
        <position position="204"/>
    </location>
    <ligand>
        <name>Mg(2+)</name>
        <dbReference type="ChEBI" id="CHEBI:18420"/>
    </ligand>
</feature>
<reference evidence="14 15" key="1">
    <citation type="submission" date="2021-03" db="EMBL/GenBank/DDBJ databases">
        <title>Genomic Encyclopedia of Type Strains, Phase IV (KMG-IV): sequencing the most valuable type-strain genomes for metagenomic binning, comparative biology and taxonomic classification.</title>
        <authorList>
            <person name="Goeker M."/>
        </authorList>
    </citation>
    <scope>NUCLEOTIDE SEQUENCE [LARGE SCALE GENOMIC DNA]</scope>
    <source>
        <strain evidence="14 15">DSM 26806</strain>
    </source>
</reference>
<feature type="region of interest" description="Disordered" evidence="12">
    <location>
        <begin position="1"/>
        <end position="40"/>
    </location>
</feature>
<dbReference type="HAMAP" id="MF_00354">
    <property type="entry name" value="Idi_2"/>
    <property type="match status" value="1"/>
</dbReference>
<feature type="binding site" evidence="11">
    <location>
        <position position="168"/>
    </location>
    <ligand>
        <name>FMN</name>
        <dbReference type="ChEBI" id="CHEBI:58210"/>
    </ligand>
</feature>
<dbReference type="NCBIfam" id="TIGR02151">
    <property type="entry name" value="IPP_isom_2"/>
    <property type="match status" value="1"/>
</dbReference>
<dbReference type="InterPro" id="IPR011179">
    <property type="entry name" value="IPdP_isomerase"/>
</dbReference>
<keyword evidence="9 11" id="KW-0413">Isomerase</keyword>
<comment type="cofactor">
    <cofactor evidence="11">
        <name>Mg(2+)</name>
        <dbReference type="ChEBI" id="CHEBI:18420"/>
    </cofactor>
</comment>
<feature type="compositionally biased region" description="Basic residues" evidence="12">
    <location>
        <begin position="1"/>
        <end position="11"/>
    </location>
</feature>
<evidence type="ECO:0000256" key="4">
    <source>
        <dbReference type="ARBA" id="ARBA00022643"/>
    </source>
</evidence>
<gene>
    <name evidence="11" type="primary">fni</name>
    <name evidence="14" type="ORF">J2Z69_002900</name>
</gene>
<accession>A0ABS4JJG0</accession>
<keyword evidence="15" id="KW-1185">Reference proteome</keyword>
<keyword evidence="3 11" id="KW-0285">Flavoprotein</keyword>
<feature type="binding site" evidence="11">
    <location>
        <begin position="110"/>
        <end position="112"/>
    </location>
    <ligand>
        <name>FMN</name>
        <dbReference type="ChEBI" id="CHEBI:58210"/>
    </ligand>
</feature>
<dbReference type="Proteomes" id="UP001519288">
    <property type="component" value="Unassembled WGS sequence"/>
</dbReference>
<feature type="binding site" evidence="11">
    <location>
        <position position="109"/>
    </location>
    <ligand>
        <name>FMN</name>
        <dbReference type="ChEBI" id="CHEBI:58210"/>
    </ligand>
</feature>
<comment type="caution">
    <text evidence="14">The sequence shown here is derived from an EMBL/GenBank/DDBJ whole genome shotgun (WGS) entry which is preliminary data.</text>
</comment>
<comment type="cofactor">
    <cofactor evidence="11">
        <name>NADPH</name>
        <dbReference type="ChEBI" id="CHEBI:57783"/>
    </cofactor>
</comment>
<feature type="binding site" evidence="11">
    <location>
        <begin position="140"/>
        <end position="142"/>
    </location>
    <ligand>
        <name>substrate</name>
    </ligand>
</feature>
<keyword evidence="6 11" id="KW-0460">Magnesium</keyword>
<keyword evidence="5 11" id="KW-0479">Metal-binding</keyword>
<evidence type="ECO:0000256" key="9">
    <source>
        <dbReference type="ARBA" id="ARBA00023235"/>
    </source>
</evidence>
<evidence type="ECO:0000313" key="14">
    <source>
        <dbReference type="EMBL" id="MBP2001844.1"/>
    </source>
</evidence>
<dbReference type="Gene3D" id="3.20.20.70">
    <property type="entry name" value="Aldolase class I"/>
    <property type="match status" value="1"/>
</dbReference>
<comment type="caution">
    <text evidence="11">Lacks conserved residue(s) required for the propagation of feature annotation.</text>
</comment>
<evidence type="ECO:0000256" key="12">
    <source>
        <dbReference type="SAM" id="MobiDB-lite"/>
    </source>
</evidence>